<evidence type="ECO:0000256" key="3">
    <source>
        <dbReference type="ARBA" id="ARBA00006047"/>
    </source>
</evidence>
<organism evidence="11 12">
    <name type="scientific">Caminicella sporogenes DSM 14501</name>
    <dbReference type="NCBI Taxonomy" id="1121266"/>
    <lineage>
        <taxon>Bacteria</taxon>
        <taxon>Bacillati</taxon>
        <taxon>Bacillota</taxon>
        <taxon>Clostridia</taxon>
        <taxon>Peptostreptococcales</taxon>
        <taxon>Caminicellaceae</taxon>
        <taxon>Caminicella</taxon>
    </lineage>
</organism>
<dbReference type="Gene3D" id="3.40.50.2000">
    <property type="entry name" value="Glycogen Phosphorylase B"/>
    <property type="match status" value="2"/>
</dbReference>
<dbReference type="InterPro" id="IPR035090">
    <property type="entry name" value="Pyridoxal_P_attach_site"/>
</dbReference>
<feature type="modified residue" description="N6-(pyridoxal phosphate)lysine" evidence="9">
    <location>
        <position position="656"/>
    </location>
</feature>
<dbReference type="InterPro" id="IPR011833">
    <property type="entry name" value="Glycg_phsphrylas"/>
</dbReference>
<keyword evidence="6 9" id="KW-0663">Pyridoxal phosphate</keyword>
<evidence type="ECO:0000256" key="10">
    <source>
        <dbReference type="RuleBase" id="RU000587"/>
    </source>
</evidence>
<keyword evidence="4 10" id="KW-0328">Glycosyltransferase</keyword>
<evidence type="ECO:0000256" key="8">
    <source>
        <dbReference type="ARBA" id="ARBA00025174"/>
    </source>
</evidence>
<dbReference type="EC" id="2.4.1.1" evidence="10"/>
<dbReference type="PROSITE" id="PS00102">
    <property type="entry name" value="PHOSPHORYLASE"/>
    <property type="match status" value="1"/>
</dbReference>
<evidence type="ECO:0000256" key="1">
    <source>
        <dbReference type="ARBA" id="ARBA00001275"/>
    </source>
</evidence>
<dbReference type="GO" id="GO:0008184">
    <property type="term" value="F:glycogen phosphorylase activity"/>
    <property type="evidence" value="ECO:0007669"/>
    <property type="project" value="InterPro"/>
</dbReference>
<dbReference type="CDD" id="cd04300">
    <property type="entry name" value="GT35_Glycogen_Phosphorylase"/>
    <property type="match status" value="1"/>
</dbReference>
<dbReference type="GO" id="GO:0030170">
    <property type="term" value="F:pyridoxal phosphate binding"/>
    <property type="evidence" value="ECO:0007669"/>
    <property type="project" value="InterPro"/>
</dbReference>
<dbReference type="RefSeq" id="WP_072968424.1">
    <property type="nucleotide sequence ID" value="NZ_FRAJ01000021.1"/>
</dbReference>
<protein>
    <recommendedName>
        <fullName evidence="10">Alpha-1,4 glucan phosphorylase</fullName>
        <ecNumber evidence="10">2.4.1.1</ecNumber>
    </recommendedName>
</protein>
<keyword evidence="7 10" id="KW-0119">Carbohydrate metabolism</keyword>
<comment type="function">
    <text evidence="8">Phosphorylase is an important allosteric enzyme in carbohydrate metabolism. Enzymes from different sources differ in their regulatory mechanisms and in their natural substrates. However, all known phosphorylases share catalytic and structural properties.</text>
</comment>
<dbReference type="PANTHER" id="PTHR11468">
    <property type="entry name" value="GLYCOGEN PHOSPHORYLASE"/>
    <property type="match status" value="1"/>
</dbReference>
<dbReference type="InterPro" id="IPR000811">
    <property type="entry name" value="Glyco_trans_35"/>
</dbReference>
<comment type="similarity">
    <text evidence="3 10">Belongs to the glycogen phosphorylase family.</text>
</comment>
<sequence length="812" mass="94145">MMITKNIFKNDFIKKLKTERGTTIDEATDLDIYYALGSLVRDYIAEDWVNTNKRYIKKGEKQVYYFSMEFLMGKLLVSNLINLGIKDICEEGLKDFGIDLEKIEEVEKDQGLGNGGLGRLAACFLDSMASIGVPGHGCGIRYNYGLFEQKIIDGYQVEFPDKWLQYENVWEIRKENKAVEVKFGGDVRVVEENGRLKFIHENYESVLAVPYDTPIVGYKNKQINTLRLWSAETVKRDFNYTCFSKGNYLKAFEYKNSVEAISHVLYPNDAYEAGKTLRLKQEYFLVSAGIQSIIRTFKKRGKPIEDFDDYVAIHINDTHPALAIPELMRILMDEEGLGWDEAWRITTNTIAYTNHTIMSEALEKWNVDIFKKLLPRIYMIVHEINERFCRELWNTRYYGNFEKIAEMAIIADNQVKMAHLAIVGSHSVNGVAKLHTEILKKQELKDFYEYYPYKFNNKTNGISHRRWLIKANPELTKLITEAIGDGWIRVPTKMRGLLKYKDDPSYQEKIYTIKQNHKIKLAKMIKEKQGIDVDPNTIFDIHAKRIHEYKRQLLIVLYIMYLYNRLKEDKNLDIYPRTFIFAGKAAPAYYTAKQIIKLINTLAKKVNNDKDVNDKLKVVFLENYGVSLAEKLITCANVSEQVSTTTKEASGTGNMKFMMNGAITIATLDGANIDIRNAVGDENIVIFGLKEKEILKLYRNGTYNSMDIYNNDIRIKTILDQMQGKSLCKKEGEFSIIVDSLLKHNDEFFVLKDFDDYVKAQEKIDKLYRNQSVWQEKSIINIGCSGVFSSDRTIYEYATGIWKVNIYHSYYK</sequence>
<name>A0A1M6SVZ3_9FIRM</name>
<gene>
    <name evidence="11" type="ORF">SAMN02745883_02165</name>
</gene>
<dbReference type="PANTHER" id="PTHR11468:SF3">
    <property type="entry name" value="GLYCOGEN PHOSPHORYLASE, LIVER FORM"/>
    <property type="match status" value="1"/>
</dbReference>
<keyword evidence="5 10" id="KW-0808">Transferase</keyword>
<evidence type="ECO:0000313" key="12">
    <source>
        <dbReference type="Proteomes" id="UP000184082"/>
    </source>
</evidence>
<dbReference type="SUPFAM" id="SSF53756">
    <property type="entry name" value="UDP-Glycosyltransferase/glycogen phosphorylase"/>
    <property type="match status" value="1"/>
</dbReference>
<comment type="catalytic activity">
    <reaction evidence="1 10">
        <text>[(1-&gt;4)-alpha-D-glucosyl](n) + phosphate = [(1-&gt;4)-alpha-D-glucosyl](n-1) + alpha-D-glucose 1-phosphate</text>
        <dbReference type="Rhea" id="RHEA:41732"/>
        <dbReference type="Rhea" id="RHEA-COMP:9584"/>
        <dbReference type="Rhea" id="RHEA-COMP:9586"/>
        <dbReference type="ChEBI" id="CHEBI:15444"/>
        <dbReference type="ChEBI" id="CHEBI:43474"/>
        <dbReference type="ChEBI" id="CHEBI:58601"/>
        <dbReference type="EC" id="2.4.1.1"/>
    </reaction>
</comment>
<keyword evidence="12" id="KW-1185">Reference proteome</keyword>
<dbReference type="STRING" id="1121266.SAMN02745883_02165"/>
<comment type="cofactor">
    <cofactor evidence="2 10">
        <name>pyridoxal 5'-phosphate</name>
        <dbReference type="ChEBI" id="CHEBI:597326"/>
    </cofactor>
</comment>
<dbReference type="Proteomes" id="UP000184082">
    <property type="component" value="Unassembled WGS sequence"/>
</dbReference>
<evidence type="ECO:0000256" key="9">
    <source>
        <dbReference type="PIRSR" id="PIRSR000460-1"/>
    </source>
</evidence>
<evidence type="ECO:0000256" key="2">
    <source>
        <dbReference type="ARBA" id="ARBA00001933"/>
    </source>
</evidence>
<evidence type="ECO:0000313" key="11">
    <source>
        <dbReference type="EMBL" id="SHK48884.1"/>
    </source>
</evidence>
<dbReference type="NCBIfam" id="TIGR02093">
    <property type="entry name" value="P_ylase"/>
    <property type="match status" value="1"/>
</dbReference>
<dbReference type="EMBL" id="FRAJ01000021">
    <property type="protein sequence ID" value="SHK48884.1"/>
    <property type="molecule type" value="Genomic_DNA"/>
</dbReference>
<dbReference type="FunFam" id="3.40.50.2000:FF:000149">
    <property type="entry name" value="Glycogen phosphorylase, muscle form"/>
    <property type="match status" value="1"/>
</dbReference>
<dbReference type="Pfam" id="PF00343">
    <property type="entry name" value="Phosphorylase"/>
    <property type="match status" value="1"/>
</dbReference>
<proteinExistence type="inferred from homology"/>
<evidence type="ECO:0000256" key="7">
    <source>
        <dbReference type="ARBA" id="ARBA00023277"/>
    </source>
</evidence>
<reference evidence="11 12" key="1">
    <citation type="submission" date="2016-11" db="EMBL/GenBank/DDBJ databases">
        <authorList>
            <person name="Jaros S."/>
            <person name="Januszkiewicz K."/>
            <person name="Wedrychowicz H."/>
        </authorList>
    </citation>
    <scope>NUCLEOTIDE SEQUENCE [LARGE SCALE GENOMIC DNA]</scope>
    <source>
        <strain evidence="11 12">DSM 14501</strain>
    </source>
</reference>
<dbReference type="GO" id="GO:0005737">
    <property type="term" value="C:cytoplasm"/>
    <property type="evidence" value="ECO:0007669"/>
    <property type="project" value="TreeGrafter"/>
</dbReference>
<dbReference type="GO" id="GO:0005980">
    <property type="term" value="P:glycogen catabolic process"/>
    <property type="evidence" value="ECO:0007669"/>
    <property type="project" value="TreeGrafter"/>
</dbReference>
<evidence type="ECO:0000256" key="5">
    <source>
        <dbReference type="ARBA" id="ARBA00022679"/>
    </source>
</evidence>
<comment type="function">
    <text evidence="10">Allosteric enzyme that catalyzes the rate-limiting step in glycogen catabolism, the phosphorolytic cleavage of glycogen to produce glucose-1-phosphate, and plays a central role in maintaining cellular and organismal glucose homeostasis.</text>
</comment>
<evidence type="ECO:0000256" key="4">
    <source>
        <dbReference type="ARBA" id="ARBA00022676"/>
    </source>
</evidence>
<evidence type="ECO:0000256" key="6">
    <source>
        <dbReference type="ARBA" id="ARBA00022898"/>
    </source>
</evidence>
<dbReference type="PIRSF" id="PIRSF000460">
    <property type="entry name" value="Pprylas_GlgP"/>
    <property type="match status" value="1"/>
</dbReference>
<dbReference type="AlphaFoldDB" id="A0A1M6SVZ3"/>
<accession>A0A1M6SVZ3</accession>